<feature type="transmembrane region" description="Helical" evidence="1">
    <location>
        <begin position="279"/>
        <end position="298"/>
    </location>
</feature>
<evidence type="ECO:0000256" key="1">
    <source>
        <dbReference type="SAM" id="Phobius"/>
    </source>
</evidence>
<dbReference type="Proteomes" id="UP000563853">
    <property type="component" value="Unassembled WGS sequence"/>
</dbReference>
<comment type="caution">
    <text evidence="2">The sequence shown here is derived from an EMBL/GenBank/DDBJ whole genome shotgun (WGS) entry which is preliminary data.</text>
</comment>
<feature type="transmembrane region" description="Helical" evidence="1">
    <location>
        <begin position="129"/>
        <end position="147"/>
    </location>
</feature>
<feature type="transmembrane region" description="Helical" evidence="1">
    <location>
        <begin position="372"/>
        <end position="392"/>
    </location>
</feature>
<evidence type="ECO:0008006" key="4">
    <source>
        <dbReference type="Google" id="ProtNLM"/>
    </source>
</evidence>
<dbReference type="RefSeq" id="WP_170091860.1">
    <property type="nucleotide sequence ID" value="NZ_JABAFP010000031.1"/>
</dbReference>
<feature type="transmembrane region" description="Helical" evidence="1">
    <location>
        <begin position="307"/>
        <end position="327"/>
    </location>
</feature>
<sequence>MVMKKKYSNFIAVIIFAFLSCMFSLYFIRTGGMVLTSDSSFHISRVEEIYRNLKEGKVFTFTAAHTFSNSGVGNFMFYPTLFLYPWALLRFVFNPVTSFYLWYGFFLFLTMVIAYYSMLSYSSSKVRSYAFSLVYSLAAYHIHLGTWNYVLGEFTAYTFIPLAFLGIYHVLFGDSRKWKILSCGMTLIMYSHLLSVYITAMILVLITVGSILYKKGISKERIISLVKSGFLALLLVCPQLILFITDYIGQNIGTPQKSFAYTMTVMQLLEPSLNNTSSINRSVGIIIIITAFIGWYFVKNRGRERNIYIIGIIFLCLATKLTPWDLLSKTFVLNIIGQIQFPYRFNMYSSFFLAITTSLIIQKILEIGSDNYLKSINAVILTVVMVISYASVVTDTIARTNSNAIYLQKNTTALATLPVNSYVNSSNYSNIFTYLVLFGETDYYPKQSYASYNNINSSVNAQTIVKHEGYLNKRKISIKLVKTSANTIIYKAKATKDGKLDLPVVKYPHTKVILNGNATKFDTSDRGTIQVNVNKGINNIMIRYQPSKLFYVGIGIAVITWGILLVITISKVLLKIREHSIGGLRV</sequence>
<reference evidence="2 3" key="1">
    <citation type="submission" date="2020-04" db="EMBL/GenBank/DDBJ databases">
        <authorList>
            <person name="Hitch T.C.A."/>
            <person name="Wylensek D."/>
            <person name="Clavel T."/>
        </authorList>
    </citation>
    <scope>NUCLEOTIDE SEQUENCE [LARGE SCALE GENOMIC DNA]</scope>
    <source>
        <strain evidence="2 3">WCA-389-WT-5H1</strain>
    </source>
</reference>
<feature type="transmembrane region" description="Helical" evidence="1">
    <location>
        <begin position="347"/>
        <end position="365"/>
    </location>
</feature>
<name>A0A848CAP0_9LACO</name>
<proteinExistence type="predicted"/>
<keyword evidence="1" id="KW-0812">Transmembrane</keyword>
<feature type="transmembrane region" description="Helical" evidence="1">
    <location>
        <begin position="192"/>
        <end position="213"/>
    </location>
</feature>
<accession>A0A848CAP0</accession>
<feature type="transmembrane region" description="Helical" evidence="1">
    <location>
        <begin position="549"/>
        <end position="574"/>
    </location>
</feature>
<keyword evidence="1" id="KW-0472">Membrane</keyword>
<organism evidence="2 3">
    <name type="scientific">Ligilactobacillus agilis</name>
    <dbReference type="NCBI Taxonomy" id="1601"/>
    <lineage>
        <taxon>Bacteria</taxon>
        <taxon>Bacillati</taxon>
        <taxon>Bacillota</taxon>
        <taxon>Bacilli</taxon>
        <taxon>Lactobacillales</taxon>
        <taxon>Lactobacillaceae</taxon>
        <taxon>Ligilactobacillus</taxon>
    </lineage>
</organism>
<dbReference type="EMBL" id="JABAFP010000031">
    <property type="protein sequence ID" value="NME42679.1"/>
    <property type="molecule type" value="Genomic_DNA"/>
</dbReference>
<feature type="transmembrane region" description="Helical" evidence="1">
    <location>
        <begin position="225"/>
        <end position="245"/>
    </location>
</feature>
<keyword evidence="1" id="KW-1133">Transmembrane helix</keyword>
<feature type="transmembrane region" description="Helical" evidence="1">
    <location>
        <begin position="100"/>
        <end position="117"/>
    </location>
</feature>
<dbReference type="AlphaFoldDB" id="A0A848CAP0"/>
<gene>
    <name evidence="2" type="ORF">HF863_07870</name>
</gene>
<evidence type="ECO:0000313" key="3">
    <source>
        <dbReference type="Proteomes" id="UP000563853"/>
    </source>
</evidence>
<feature type="transmembrane region" description="Helical" evidence="1">
    <location>
        <begin position="154"/>
        <end position="172"/>
    </location>
</feature>
<feature type="transmembrane region" description="Helical" evidence="1">
    <location>
        <begin position="7"/>
        <end position="28"/>
    </location>
</feature>
<feature type="transmembrane region" description="Helical" evidence="1">
    <location>
        <begin position="75"/>
        <end position="93"/>
    </location>
</feature>
<evidence type="ECO:0000313" key="2">
    <source>
        <dbReference type="EMBL" id="NME42679.1"/>
    </source>
</evidence>
<protein>
    <recommendedName>
        <fullName evidence="4">Membrane protein 6-pyruvoyl-tetrahydropterin synthase-related domain-containing protein</fullName>
    </recommendedName>
</protein>
<dbReference type="PROSITE" id="PS51257">
    <property type="entry name" value="PROKAR_LIPOPROTEIN"/>
    <property type="match status" value="1"/>
</dbReference>